<proteinExistence type="predicted"/>
<name>A0A3N4I6S9_ASCIM</name>
<gene>
    <name evidence="2" type="ORF">BJ508DRAFT_327922</name>
</gene>
<dbReference type="EMBL" id="ML119694">
    <property type="protein sequence ID" value="RPA79871.1"/>
    <property type="molecule type" value="Genomic_DNA"/>
</dbReference>
<sequence length="200" mass="23141">MGLLSCGLFHRKSHKKTRPKDTQSTLASAHDLLFSPMFQRSNPSEKPTPRKSAFEMFPEFIRSQEARHPRSSKNTNSALKSYPEFLRTQKRNQRPRPPKKAPEPTSDSGPVRPPLFMILLTNTFPTQVEFDQAELDFEKYLAEYHPGQARVERGIYYEGLETCYFTIETYDDDVVAAVKELSWVSTYLSRVHILKWLGAR</sequence>
<protein>
    <submittedName>
        <fullName evidence="2">Uncharacterized protein</fullName>
    </submittedName>
</protein>
<organism evidence="2 3">
    <name type="scientific">Ascobolus immersus RN42</name>
    <dbReference type="NCBI Taxonomy" id="1160509"/>
    <lineage>
        <taxon>Eukaryota</taxon>
        <taxon>Fungi</taxon>
        <taxon>Dikarya</taxon>
        <taxon>Ascomycota</taxon>
        <taxon>Pezizomycotina</taxon>
        <taxon>Pezizomycetes</taxon>
        <taxon>Pezizales</taxon>
        <taxon>Ascobolaceae</taxon>
        <taxon>Ascobolus</taxon>
    </lineage>
</organism>
<reference evidence="2 3" key="1">
    <citation type="journal article" date="2018" name="Nat. Ecol. Evol.">
        <title>Pezizomycetes genomes reveal the molecular basis of ectomycorrhizal truffle lifestyle.</title>
        <authorList>
            <person name="Murat C."/>
            <person name="Payen T."/>
            <person name="Noel B."/>
            <person name="Kuo A."/>
            <person name="Morin E."/>
            <person name="Chen J."/>
            <person name="Kohler A."/>
            <person name="Krizsan K."/>
            <person name="Balestrini R."/>
            <person name="Da Silva C."/>
            <person name="Montanini B."/>
            <person name="Hainaut M."/>
            <person name="Levati E."/>
            <person name="Barry K.W."/>
            <person name="Belfiori B."/>
            <person name="Cichocki N."/>
            <person name="Clum A."/>
            <person name="Dockter R.B."/>
            <person name="Fauchery L."/>
            <person name="Guy J."/>
            <person name="Iotti M."/>
            <person name="Le Tacon F."/>
            <person name="Lindquist E.A."/>
            <person name="Lipzen A."/>
            <person name="Malagnac F."/>
            <person name="Mello A."/>
            <person name="Molinier V."/>
            <person name="Miyauchi S."/>
            <person name="Poulain J."/>
            <person name="Riccioni C."/>
            <person name="Rubini A."/>
            <person name="Sitrit Y."/>
            <person name="Splivallo R."/>
            <person name="Traeger S."/>
            <person name="Wang M."/>
            <person name="Zifcakova L."/>
            <person name="Wipf D."/>
            <person name="Zambonelli A."/>
            <person name="Paolocci F."/>
            <person name="Nowrousian M."/>
            <person name="Ottonello S."/>
            <person name="Baldrian P."/>
            <person name="Spatafora J.W."/>
            <person name="Henrissat B."/>
            <person name="Nagy L.G."/>
            <person name="Aury J.M."/>
            <person name="Wincker P."/>
            <person name="Grigoriev I.V."/>
            <person name="Bonfante P."/>
            <person name="Martin F.M."/>
        </authorList>
    </citation>
    <scope>NUCLEOTIDE SEQUENCE [LARGE SCALE GENOMIC DNA]</scope>
    <source>
        <strain evidence="2 3">RN42</strain>
    </source>
</reference>
<feature type="compositionally biased region" description="Basic residues" evidence="1">
    <location>
        <begin position="88"/>
        <end position="99"/>
    </location>
</feature>
<feature type="region of interest" description="Disordered" evidence="1">
    <location>
        <begin position="1"/>
        <end position="112"/>
    </location>
</feature>
<feature type="compositionally biased region" description="Basic residues" evidence="1">
    <location>
        <begin position="9"/>
        <end position="18"/>
    </location>
</feature>
<dbReference type="Proteomes" id="UP000275078">
    <property type="component" value="Unassembled WGS sequence"/>
</dbReference>
<evidence type="ECO:0000256" key="1">
    <source>
        <dbReference type="SAM" id="MobiDB-lite"/>
    </source>
</evidence>
<dbReference type="AlphaFoldDB" id="A0A3N4I6S9"/>
<keyword evidence="3" id="KW-1185">Reference proteome</keyword>
<accession>A0A3N4I6S9</accession>
<evidence type="ECO:0000313" key="2">
    <source>
        <dbReference type="EMBL" id="RPA79871.1"/>
    </source>
</evidence>
<evidence type="ECO:0000313" key="3">
    <source>
        <dbReference type="Proteomes" id="UP000275078"/>
    </source>
</evidence>